<organism evidence="5 6">
    <name type="scientific">Cytophaga hutchinsonii (strain ATCC 33406 / DSM 1761 / CIP 103989 / NBRC 15051 / NCIMB 9469 / D465)</name>
    <dbReference type="NCBI Taxonomy" id="269798"/>
    <lineage>
        <taxon>Bacteria</taxon>
        <taxon>Pseudomonadati</taxon>
        <taxon>Bacteroidota</taxon>
        <taxon>Cytophagia</taxon>
        <taxon>Cytophagales</taxon>
        <taxon>Cytophagaceae</taxon>
        <taxon>Cytophaga</taxon>
    </lineage>
</organism>
<dbReference type="GO" id="GO:0015074">
    <property type="term" value="P:DNA integration"/>
    <property type="evidence" value="ECO:0007669"/>
    <property type="project" value="InterPro"/>
</dbReference>
<dbReference type="AlphaFoldDB" id="A0A6N4SQS5"/>
<dbReference type="InterPro" id="IPR013762">
    <property type="entry name" value="Integrase-like_cat_sf"/>
</dbReference>
<dbReference type="Pfam" id="PF00589">
    <property type="entry name" value="Phage_integrase"/>
    <property type="match status" value="1"/>
</dbReference>
<dbReference type="OrthoDB" id="1094492at2"/>
<dbReference type="SMR" id="A0A6N4SQS5"/>
<evidence type="ECO:0000256" key="2">
    <source>
        <dbReference type="ARBA" id="ARBA00023125"/>
    </source>
</evidence>
<dbReference type="InterPro" id="IPR011010">
    <property type="entry name" value="DNA_brk_join_enz"/>
</dbReference>
<evidence type="ECO:0000259" key="4">
    <source>
        <dbReference type="PROSITE" id="PS51898"/>
    </source>
</evidence>
<dbReference type="InterPro" id="IPR035386">
    <property type="entry name" value="Arm-DNA-bind_5"/>
</dbReference>
<dbReference type="InterPro" id="IPR002104">
    <property type="entry name" value="Integrase_catalytic"/>
</dbReference>
<evidence type="ECO:0000313" key="5">
    <source>
        <dbReference type="EMBL" id="ABG58733.1"/>
    </source>
</evidence>
<reference evidence="5 6" key="1">
    <citation type="journal article" date="2007" name="Appl. Environ. Microbiol.">
        <title>Genome sequence of the cellulolytic gliding bacterium Cytophaga hutchinsonii.</title>
        <authorList>
            <person name="Xie G."/>
            <person name="Bruce D.C."/>
            <person name="Challacombe J.F."/>
            <person name="Chertkov O."/>
            <person name="Detter J.C."/>
            <person name="Gilna P."/>
            <person name="Han C.S."/>
            <person name="Lucas S."/>
            <person name="Misra M."/>
            <person name="Myers G.L."/>
            <person name="Richardson P."/>
            <person name="Tapia R."/>
            <person name="Thayer N."/>
            <person name="Thompson L.S."/>
            <person name="Brettin T.S."/>
            <person name="Henrissat B."/>
            <person name="Wilson D.B."/>
            <person name="McBride M.J."/>
        </authorList>
    </citation>
    <scope>NUCLEOTIDE SEQUENCE [LARGE SCALE GENOMIC DNA]</scope>
    <source>
        <strain evidence="6">ATCC 33406 / DSM 1761 / CIP 103989 / NBRC 15051 / NCIMB 9469 / D465</strain>
    </source>
</reference>
<dbReference type="Pfam" id="PF13102">
    <property type="entry name" value="Phage_int_SAM_5"/>
    <property type="match status" value="1"/>
</dbReference>
<sequence>MASVKVFLAKNKQLKNGEYPVWIRIIIDRKTKYSSLGISTKLEWWDENKCIPNKKNPNKFELETLISKKIAEVKKAIMESEIENKSYSADEIIATTKKSKNKITVLKFYDEVIERFKKANKIGNAAVYRDSRKALFKFRKGKDLFFHELDPGMLNKLEEYLLGNDVSENSISVYIRTLRSLYNKAIIEGYVKKDCYPFDVYKISKLDTKTKKRAITKDLMQRIIDLKIDEDTNEWHSKNYFLFSYYNMGMNISDIAILKNANIENGRLKFKRMKTGKEYNIKLLKPAIEILNYYLEHQLSKYIFPILNDKVHINQNQIHNRIKKVTKQINSGLKVIAKSCDIDVKLTTYVARHSWATILKKSGVSTSVISEAMKHDTEKTTQIYLDSFENDIIDDANEKILG</sequence>
<dbReference type="Pfam" id="PF17293">
    <property type="entry name" value="Arm-DNA-bind_5"/>
    <property type="match status" value="1"/>
</dbReference>
<dbReference type="InterPro" id="IPR010998">
    <property type="entry name" value="Integrase_recombinase_N"/>
</dbReference>
<accession>A0A6N4SQS5</accession>
<dbReference type="InterPro" id="IPR025269">
    <property type="entry name" value="SAM-like_dom"/>
</dbReference>
<dbReference type="PROSITE" id="PS51898">
    <property type="entry name" value="TYR_RECOMBINASE"/>
    <property type="match status" value="1"/>
</dbReference>
<keyword evidence="6" id="KW-1185">Reference proteome</keyword>
<dbReference type="PANTHER" id="PTHR30349:SF64">
    <property type="entry name" value="PROPHAGE INTEGRASE INTD-RELATED"/>
    <property type="match status" value="1"/>
</dbReference>
<protein>
    <submittedName>
        <fullName evidence="5">Tn5520-like integrase (Transfer factor)</fullName>
    </submittedName>
</protein>
<dbReference type="Gene3D" id="1.10.443.10">
    <property type="entry name" value="Intergrase catalytic core"/>
    <property type="match status" value="1"/>
</dbReference>
<evidence type="ECO:0000256" key="3">
    <source>
        <dbReference type="ARBA" id="ARBA00023172"/>
    </source>
</evidence>
<dbReference type="PANTHER" id="PTHR30349">
    <property type="entry name" value="PHAGE INTEGRASE-RELATED"/>
    <property type="match status" value="1"/>
</dbReference>
<dbReference type="Proteomes" id="UP000001822">
    <property type="component" value="Chromosome"/>
</dbReference>
<dbReference type="CDD" id="cd01185">
    <property type="entry name" value="INTN1_C_like"/>
    <property type="match status" value="1"/>
</dbReference>
<dbReference type="EMBL" id="CP000383">
    <property type="protein sequence ID" value="ABG58733.1"/>
    <property type="molecule type" value="Genomic_DNA"/>
</dbReference>
<dbReference type="GO" id="GO:0006310">
    <property type="term" value="P:DNA recombination"/>
    <property type="evidence" value="ECO:0007669"/>
    <property type="project" value="UniProtKB-KW"/>
</dbReference>
<feature type="domain" description="Tyr recombinase" evidence="4">
    <location>
        <begin position="210"/>
        <end position="397"/>
    </location>
</feature>
<keyword evidence="3" id="KW-0233">DNA recombination</keyword>
<comment type="similarity">
    <text evidence="1">Belongs to the 'phage' integrase family.</text>
</comment>
<dbReference type="InterPro" id="IPR050090">
    <property type="entry name" value="Tyrosine_recombinase_XerCD"/>
</dbReference>
<evidence type="ECO:0000256" key="1">
    <source>
        <dbReference type="ARBA" id="ARBA00008857"/>
    </source>
</evidence>
<name>A0A6N4SQS5_CYTH3</name>
<dbReference type="RefSeq" id="WP_011584848.1">
    <property type="nucleotide sequence ID" value="NC_008255.1"/>
</dbReference>
<proteinExistence type="inferred from homology"/>
<dbReference type="GO" id="GO:0003677">
    <property type="term" value="F:DNA binding"/>
    <property type="evidence" value="ECO:0007669"/>
    <property type="project" value="UniProtKB-KW"/>
</dbReference>
<gene>
    <name evidence="5" type="ordered locus">CHU_1462</name>
</gene>
<keyword evidence="2" id="KW-0238">DNA-binding</keyword>
<dbReference type="Gene3D" id="1.10.150.130">
    <property type="match status" value="1"/>
</dbReference>
<dbReference type="SUPFAM" id="SSF56349">
    <property type="entry name" value="DNA breaking-rejoining enzymes"/>
    <property type="match status" value="1"/>
</dbReference>
<dbReference type="KEGG" id="chu:CHU_1462"/>
<evidence type="ECO:0000313" key="6">
    <source>
        <dbReference type="Proteomes" id="UP000001822"/>
    </source>
</evidence>